<feature type="repeat" description="ANK" evidence="3">
    <location>
        <begin position="237"/>
        <end position="269"/>
    </location>
</feature>
<dbReference type="Gene3D" id="1.25.40.20">
    <property type="entry name" value="Ankyrin repeat-containing domain"/>
    <property type="match status" value="1"/>
</dbReference>
<evidence type="ECO:0000313" key="5">
    <source>
        <dbReference type="EnsemblMetazoa" id="SMAR003060-PA"/>
    </source>
</evidence>
<dbReference type="InterPro" id="IPR036770">
    <property type="entry name" value="Ankyrin_rpt-contain_sf"/>
</dbReference>
<dbReference type="PROSITE" id="PS50088">
    <property type="entry name" value="ANK_REPEAT"/>
    <property type="match status" value="2"/>
</dbReference>
<dbReference type="GO" id="GO:0071356">
    <property type="term" value="P:cellular response to tumor necrosis factor"/>
    <property type="evidence" value="ECO:0007669"/>
    <property type="project" value="TreeGrafter"/>
</dbReference>
<dbReference type="EMBL" id="JH431265">
    <property type="status" value="NOT_ANNOTATED_CDS"/>
    <property type="molecule type" value="Genomic_DNA"/>
</dbReference>
<sequence>MYRPSSSPPSRILKPSGSFTEDYDDVDDDIVADCAHLEKEDYHATSADKLIARDGSCPPPKTKLSEDGIRNESRTDSGFDSFGERFLSEESSNISYTRLLNNPQDSFSSSQNVRIDPNRSTWPQQHQYFKLASGTEPVDTSYIPYKPLCGDISPPSDVSDKFSKLTLSEQQRLQKSVSSTSNVVGSSQLNFWYEAFKQDKDGDTFLHLVIIREMHEVISKLIISAPHPAFLNLQNNFRQTPMHIAVLVGLPTVVRKLVVHGGLLEMRDHRGNTALHLVCQTGDYLCAEELLRPLDYKEMVTSRPLNNLGEQWKNYGKTQNLELRNYDGQTCIHLATICKHVEILKLLHSAGADINAREGKSGRAPLHFAVEMEDADLTELIIINCKANIHLRTFAGLTPIQLAAVVQNQKIKDMLNQQGAIYSDWESDDSSIEEMMTDDQEKSDFMINGQPLAW</sequence>
<dbReference type="STRING" id="126957.T1IPV4"/>
<evidence type="ECO:0000256" key="4">
    <source>
        <dbReference type="SAM" id="MobiDB-lite"/>
    </source>
</evidence>
<dbReference type="SUPFAM" id="SSF48403">
    <property type="entry name" value="Ankyrin repeat"/>
    <property type="match status" value="1"/>
</dbReference>
<dbReference type="PROSITE" id="PS50297">
    <property type="entry name" value="ANK_REP_REGION"/>
    <property type="match status" value="1"/>
</dbReference>
<feature type="compositionally biased region" description="Basic and acidic residues" evidence="4">
    <location>
        <begin position="63"/>
        <end position="82"/>
    </location>
</feature>
<feature type="region of interest" description="Disordered" evidence="4">
    <location>
        <begin position="45"/>
        <end position="82"/>
    </location>
</feature>
<dbReference type="HOGENOM" id="CLU_000134_6_1_1"/>
<dbReference type="InterPro" id="IPR002110">
    <property type="entry name" value="Ankyrin_rpt"/>
</dbReference>
<evidence type="ECO:0000313" key="6">
    <source>
        <dbReference type="Proteomes" id="UP000014500"/>
    </source>
</evidence>
<evidence type="ECO:0000256" key="1">
    <source>
        <dbReference type="ARBA" id="ARBA00022737"/>
    </source>
</evidence>
<dbReference type="Pfam" id="PF12796">
    <property type="entry name" value="Ank_2"/>
    <property type="match status" value="2"/>
</dbReference>
<dbReference type="Proteomes" id="UP000014500">
    <property type="component" value="Unassembled WGS sequence"/>
</dbReference>
<keyword evidence="1" id="KW-0677">Repeat</keyword>
<dbReference type="GO" id="GO:0005829">
    <property type="term" value="C:cytosol"/>
    <property type="evidence" value="ECO:0007669"/>
    <property type="project" value="TreeGrafter"/>
</dbReference>
<proteinExistence type="predicted"/>
<evidence type="ECO:0000256" key="3">
    <source>
        <dbReference type="PROSITE-ProRule" id="PRU00023"/>
    </source>
</evidence>
<dbReference type="eggNOG" id="KOG0504">
    <property type="taxonomic scope" value="Eukaryota"/>
</dbReference>
<name>T1IPV4_STRMM</name>
<keyword evidence="6" id="KW-1185">Reference proteome</keyword>
<evidence type="ECO:0000256" key="2">
    <source>
        <dbReference type="ARBA" id="ARBA00023043"/>
    </source>
</evidence>
<organism evidence="5 6">
    <name type="scientific">Strigamia maritima</name>
    <name type="common">European centipede</name>
    <name type="synonym">Geophilus maritimus</name>
    <dbReference type="NCBI Taxonomy" id="126957"/>
    <lineage>
        <taxon>Eukaryota</taxon>
        <taxon>Metazoa</taxon>
        <taxon>Ecdysozoa</taxon>
        <taxon>Arthropoda</taxon>
        <taxon>Myriapoda</taxon>
        <taxon>Chilopoda</taxon>
        <taxon>Pleurostigmophora</taxon>
        <taxon>Geophilomorpha</taxon>
        <taxon>Linotaeniidae</taxon>
        <taxon>Strigamia</taxon>
    </lineage>
</organism>
<dbReference type="PhylomeDB" id="T1IPV4"/>
<dbReference type="PANTHER" id="PTHR46680:SF3">
    <property type="entry name" value="NF-KAPPA-B INHIBITOR CACTUS"/>
    <property type="match status" value="1"/>
</dbReference>
<dbReference type="EnsemblMetazoa" id="SMAR003060-RA">
    <property type="protein sequence ID" value="SMAR003060-PA"/>
    <property type="gene ID" value="SMAR003060"/>
</dbReference>
<dbReference type="AlphaFoldDB" id="T1IPV4"/>
<reference evidence="5" key="2">
    <citation type="submission" date="2015-02" db="UniProtKB">
        <authorList>
            <consortium name="EnsemblMetazoa"/>
        </authorList>
    </citation>
    <scope>IDENTIFICATION</scope>
</reference>
<dbReference type="InterPro" id="IPR051070">
    <property type="entry name" value="NF-kappa-B_inhibitor"/>
</dbReference>
<protein>
    <submittedName>
        <fullName evidence="5">Uncharacterized protein</fullName>
    </submittedName>
</protein>
<feature type="region of interest" description="Disordered" evidence="4">
    <location>
        <begin position="1"/>
        <end position="24"/>
    </location>
</feature>
<reference evidence="6" key="1">
    <citation type="submission" date="2011-05" db="EMBL/GenBank/DDBJ databases">
        <authorList>
            <person name="Richards S.R."/>
            <person name="Qu J."/>
            <person name="Jiang H."/>
            <person name="Jhangiani S.N."/>
            <person name="Agravi P."/>
            <person name="Goodspeed R."/>
            <person name="Gross S."/>
            <person name="Mandapat C."/>
            <person name="Jackson L."/>
            <person name="Mathew T."/>
            <person name="Pu L."/>
            <person name="Thornton R."/>
            <person name="Saada N."/>
            <person name="Wilczek-Boney K.B."/>
            <person name="Lee S."/>
            <person name="Kovar C."/>
            <person name="Wu Y."/>
            <person name="Scherer S.E."/>
            <person name="Worley K.C."/>
            <person name="Muzny D.M."/>
            <person name="Gibbs R."/>
        </authorList>
    </citation>
    <scope>NUCLEOTIDE SEQUENCE</scope>
    <source>
        <strain evidence="6">Brora</strain>
    </source>
</reference>
<accession>T1IPV4</accession>
<dbReference type="SMART" id="SM00248">
    <property type="entry name" value="ANK"/>
    <property type="match status" value="5"/>
</dbReference>
<keyword evidence="2 3" id="KW-0040">ANK repeat</keyword>
<dbReference type="PANTHER" id="PTHR46680">
    <property type="entry name" value="NF-KAPPA-B INHIBITOR ALPHA"/>
    <property type="match status" value="1"/>
</dbReference>
<dbReference type="GO" id="GO:0051059">
    <property type="term" value="F:NF-kappaB binding"/>
    <property type="evidence" value="ECO:0007669"/>
    <property type="project" value="TreeGrafter"/>
</dbReference>
<feature type="repeat" description="ANK" evidence="3">
    <location>
        <begin position="327"/>
        <end position="359"/>
    </location>
</feature>